<reference evidence="3 4" key="1">
    <citation type="submission" date="2019-02" db="EMBL/GenBank/DDBJ databases">
        <title>Sequencing the genomes of 1000 actinobacteria strains.</title>
        <authorList>
            <person name="Klenk H.-P."/>
        </authorList>
    </citation>
    <scope>NUCLEOTIDE SEQUENCE [LARGE SCALE GENOMIC DNA]</scope>
    <source>
        <strain evidence="3 4">DSM 16932</strain>
    </source>
</reference>
<evidence type="ECO:0000313" key="4">
    <source>
        <dbReference type="Proteomes" id="UP000293852"/>
    </source>
</evidence>
<feature type="transmembrane region" description="Helical" evidence="1">
    <location>
        <begin position="35"/>
        <end position="57"/>
    </location>
</feature>
<dbReference type="EMBL" id="SGWX01000001">
    <property type="protein sequence ID" value="RZS60404.1"/>
    <property type="molecule type" value="Genomic_DNA"/>
</dbReference>
<evidence type="ECO:0000313" key="3">
    <source>
        <dbReference type="EMBL" id="RZS60404.1"/>
    </source>
</evidence>
<sequence length="276" mass="28804">MTSTNPTNAQRRDAARAQAQALRARQEASERRIRVVTFGVLALAVIALVVIAVLLFVRAHRDDAANAVEDLPLSQVADVPSTARADGAIPVGADRSAGGEAAEGVPEVAIVVDYMCPYCADFERVNKDAIEGFLADGTADVVVRPISMLDGASQGAAYSTRAASASAWVADRDPAHWLDFHEALFVDQPAEGSPGLTDDELARRATAVGVPADVADAIASGQARRTFGQWVASASAAASADPAFRGTPTITIDGQRWEGAWTDPTALPQAVADASR</sequence>
<dbReference type="CDD" id="cd02972">
    <property type="entry name" value="DsbA_family"/>
    <property type="match status" value="1"/>
</dbReference>
<organism evidence="3 4">
    <name type="scientific">Xylanimonas ulmi</name>
    <dbReference type="NCBI Taxonomy" id="228973"/>
    <lineage>
        <taxon>Bacteria</taxon>
        <taxon>Bacillati</taxon>
        <taxon>Actinomycetota</taxon>
        <taxon>Actinomycetes</taxon>
        <taxon>Micrococcales</taxon>
        <taxon>Promicromonosporaceae</taxon>
        <taxon>Xylanimonas</taxon>
    </lineage>
</organism>
<gene>
    <name evidence="3" type="ORF">EV386_0661</name>
</gene>
<evidence type="ECO:0000256" key="1">
    <source>
        <dbReference type="SAM" id="Phobius"/>
    </source>
</evidence>
<dbReference type="Proteomes" id="UP000293852">
    <property type="component" value="Unassembled WGS sequence"/>
</dbReference>
<dbReference type="InterPro" id="IPR036249">
    <property type="entry name" value="Thioredoxin-like_sf"/>
</dbReference>
<keyword evidence="1" id="KW-0812">Transmembrane</keyword>
<dbReference type="SUPFAM" id="SSF52833">
    <property type="entry name" value="Thioredoxin-like"/>
    <property type="match status" value="1"/>
</dbReference>
<feature type="domain" description="Thioredoxin-like fold" evidence="2">
    <location>
        <begin position="106"/>
        <end position="261"/>
    </location>
</feature>
<accession>A0A4Q7LZJ1</accession>
<name>A0A4Q7LZJ1_9MICO</name>
<dbReference type="OrthoDB" id="117402at2"/>
<evidence type="ECO:0000259" key="2">
    <source>
        <dbReference type="Pfam" id="PF13462"/>
    </source>
</evidence>
<dbReference type="AlphaFoldDB" id="A0A4Q7LZJ1"/>
<dbReference type="Pfam" id="PF13462">
    <property type="entry name" value="Thioredoxin_4"/>
    <property type="match status" value="1"/>
</dbReference>
<proteinExistence type="predicted"/>
<protein>
    <submittedName>
        <fullName evidence="3">Thioredoxin-like protein</fullName>
    </submittedName>
</protein>
<dbReference type="InterPro" id="IPR012336">
    <property type="entry name" value="Thioredoxin-like_fold"/>
</dbReference>
<keyword evidence="1" id="KW-0472">Membrane</keyword>
<keyword evidence="1" id="KW-1133">Transmembrane helix</keyword>
<dbReference type="Gene3D" id="3.40.30.10">
    <property type="entry name" value="Glutaredoxin"/>
    <property type="match status" value="1"/>
</dbReference>
<dbReference type="RefSeq" id="WP_130412296.1">
    <property type="nucleotide sequence ID" value="NZ_SGWX01000001.1"/>
</dbReference>
<comment type="caution">
    <text evidence="3">The sequence shown here is derived from an EMBL/GenBank/DDBJ whole genome shotgun (WGS) entry which is preliminary data.</text>
</comment>
<keyword evidence="4" id="KW-1185">Reference proteome</keyword>